<dbReference type="EMBL" id="JAFKCT010000007">
    <property type="protein sequence ID" value="MBN7812453.1"/>
    <property type="molecule type" value="Genomic_DNA"/>
</dbReference>
<keyword evidence="2" id="KW-1185">Reference proteome</keyword>
<comment type="caution">
    <text evidence="1">The sequence shown here is derived from an EMBL/GenBank/DDBJ whole genome shotgun (WGS) entry which is preliminary data.</text>
</comment>
<gene>
    <name evidence="1" type="ORF">J0A68_15980</name>
</gene>
<evidence type="ECO:0000313" key="2">
    <source>
        <dbReference type="Proteomes" id="UP000664317"/>
    </source>
</evidence>
<name>A0ABS3C5Q4_9BACT</name>
<reference evidence="1 2" key="1">
    <citation type="submission" date="2021-03" db="EMBL/GenBank/DDBJ databases">
        <title>novel species isolated from a fishpond in China.</title>
        <authorList>
            <person name="Lu H."/>
            <person name="Cai Z."/>
        </authorList>
    </citation>
    <scope>NUCLEOTIDE SEQUENCE [LARGE SCALE GENOMIC DNA]</scope>
    <source>
        <strain evidence="1 2">H41</strain>
    </source>
</reference>
<dbReference type="RefSeq" id="WP_206579234.1">
    <property type="nucleotide sequence ID" value="NZ_JAFKCT010000007.1"/>
</dbReference>
<dbReference type="Proteomes" id="UP000664317">
    <property type="component" value="Unassembled WGS sequence"/>
</dbReference>
<evidence type="ECO:0000313" key="1">
    <source>
        <dbReference type="EMBL" id="MBN7812453.1"/>
    </source>
</evidence>
<protein>
    <submittedName>
        <fullName evidence="1">Uncharacterized protein</fullName>
    </submittedName>
</protein>
<proteinExistence type="predicted"/>
<accession>A0ABS3C5Q4</accession>
<organism evidence="1 2">
    <name type="scientific">Algoriphagus oliviformis</name>
    <dbReference type="NCBI Taxonomy" id="2811231"/>
    <lineage>
        <taxon>Bacteria</taxon>
        <taxon>Pseudomonadati</taxon>
        <taxon>Bacteroidota</taxon>
        <taxon>Cytophagia</taxon>
        <taxon>Cytophagales</taxon>
        <taxon>Cyclobacteriaceae</taxon>
        <taxon>Algoriphagus</taxon>
    </lineage>
</organism>
<sequence>MTALQWEWNRYFLGYLPAYENIVLANLLGAGTRLIAMVTAKHSLYEVGIGVWTDLILSGQGANTGLSYQAADEVEDRYRG</sequence>